<dbReference type="Proteomes" id="UP000093918">
    <property type="component" value="Unassembled WGS sequence"/>
</dbReference>
<protein>
    <submittedName>
        <fullName evidence="1">Uncharacterized protein</fullName>
    </submittedName>
</protein>
<gene>
    <name evidence="1" type="ORF">A9Z40_03255</name>
</gene>
<proteinExistence type="predicted"/>
<dbReference type="EMBL" id="LZEM01000018">
    <property type="protein sequence ID" value="OAZ40973.1"/>
    <property type="molecule type" value="Genomic_DNA"/>
</dbReference>
<comment type="caution">
    <text evidence="1">The sequence shown here is derived from an EMBL/GenBank/DDBJ whole genome shotgun (WGS) entry which is preliminary data.</text>
</comment>
<evidence type="ECO:0000313" key="2">
    <source>
        <dbReference type="Proteomes" id="UP000093918"/>
    </source>
</evidence>
<name>A0ABX2WIU2_9MICO</name>
<reference evidence="2" key="1">
    <citation type="submission" date="2016-06" db="EMBL/GenBank/DDBJ databases">
        <title>Genome sequencing of cellulolytic organisms.</title>
        <authorList>
            <person name="Bohra V."/>
            <person name="Dafale N.A."/>
            <person name="Purohit H.J."/>
        </authorList>
    </citation>
    <scope>NUCLEOTIDE SEQUENCE [LARGE SCALE GENOMIC DNA]</scope>
    <source>
        <strain evidence="2">ND21</strain>
    </source>
</reference>
<organism evidence="1 2">
    <name type="scientific">Microbacterium arborescens</name>
    <dbReference type="NCBI Taxonomy" id="33883"/>
    <lineage>
        <taxon>Bacteria</taxon>
        <taxon>Bacillati</taxon>
        <taxon>Actinomycetota</taxon>
        <taxon>Actinomycetes</taxon>
        <taxon>Micrococcales</taxon>
        <taxon>Microbacteriaceae</taxon>
        <taxon>Microbacterium</taxon>
    </lineage>
</organism>
<accession>A0ABX2WIU2</accession>
<sequence>MTDQYVDPRAGAITWDEWTRTCAERQSWTQGTRDASQTAVQSVPWRTQSIVKVKVSHVQAWVTGEIRRGCAP</sequence>
<keyword evidence="2" id="KW-1185">Reference proteome</keyword>
<evidence type="ECO:0000313" key="1">
    <source>
        <dbReference type="EMBL" id="OAZ40973.1"/>
    </source>
</evidence>